<dbReference type="PATRIC" id="fig|1210046.3.peg.2324"/>
<dbReference type="Proteomes" id="UP000288711">
    <property type="component" value="Unassembled WGS sequence"/>
</dbReference>
<reference evidence="2" key="3">
    <citation type="submission" date="2017-11" db="EMBL/GenBank/DDBJ databases">
        <authorList>
            <person name="Seuylemezian A."/>
            <person name="Cooper K."/>
            <person name="Vaishampayan P."/>
        </authorList>
    </citation>
    <scope>NUCLEOTIDE SEQUENCE</scope>
    <source>
        <strain evidence="2">PVAS-1</strain>
    </source>
</reference>
<comment type="caution">
    <text evidence="1">The sequence shown here is derived from an EMBL/GenBank/DDBJ whole genome shotgun (WGS) entry which is preliminary data.</text>
</comment>
<dbReference type="OrthoDB" id="5243870at2"/>
<evidence type="ECO:0008006" key="5">
    <source>
        <dbReference type="Google" id="ProtNLM"/>
    </source>
</evidence>
<name>K1E0N0_9MICO</name>
<reference evidence="1 3" key="2">
    <citation type="journal article" date="2012" name="J. Bacteriol.">
        <title>Genome Sequence of Janibacter hoylei MTCC8307, Isolated from the Stratospheric Air.</title>
        <authorList>
            <person name="Pawar S.P."/>
            <person name="Dhotre D.P."/>
            <person name="Shetty S.A."/>
            <person name="Chowdhury S.P."/>
            <person name="Chaudhari B.L."/>
            <person name="Shouche Y.S."/>
        </authorList>
    </citation>
    <scope>NUCLEOTIDE SEQUENCE [LARGE SCALE GENOMIC DNA]</scope>
    <source>
        <strain evidence="1 3">PVAS-1</strain>
    </source>
</reference>
<dbReference type="RefSeq" id="WP_007928443.1">
    <property type="nucleotide sequence ID" value="NZ_ALWX01000052.1"/>
</dbReference>
<dbReference type="EMBL" id="ALWX01000052">
    <property type="protein sequence ID" value="EKA60576.1"/>
    <property type="molecule type" value="Genomic_DNA"/>
</dbReference>
<accession>K1E0N0</accession>
<dbReference type="AlphaFoldDB" id="K1E0N0"/>
<evidence type="ECO:0000313" key="4">
    <source>
        <dbReference type="Proteomes" id="UP000288711"/>
    </source>
</evidence>
<sequence length="263" mass="27454">MALHVLTSLSGSPGVTSTALTWAQVTTRPTLLVELDPAGGSPMLCIGWSGTHPHNRSVLDLAAHPANEYVERIWELAIPLPRRARQAWLLPTVGTAAQMRSLLTVFGPLGEALAAISRDGGVDVLVDLGRLGAAGAAVQLWAHADSVLVFTDSTLSALNTLAVGLPAVADELDQIGARSRLAVVPVVGDEKGASHRPYGPREISGVTDGVAVLPGVVRDAKAAGSRTWGKRARYPLSVRRLISAVDDHARAATDMLRVDGVGA</sequence>
<organism evidence="1 3">
    <name type="scientific">Janibacter hoylei PVAS-1</name>
    <dbReference type="NCBI Taxonomy" id="1210046"/>
    <lineage>
        <taxon>Bacteria</taxon>
        <taxon>Bacillati</taxon>
        <taxon>Actinomycetota</taxon>
        <taxon>Actinomycetes</taxon>
        <taxon>Micrococcales</taxon>
        <taxon>Intrasporangiaceae</taxon>
        <taxon>Janibacter</taxon>
    </lineage>
</organism>
<dbReference type="Gene3D" id="3.40.50.300">
    <property type="entry name" value="P-loop containing nucleotide triphosphate hydrolases"/>
    <property type="match status" value="1"/>
</dbReference>
<dbReference type="EMBL" id="PIPF01000001">
    <property type="protein sequence ID" value="RWU85734.1"/>
    <property type="molecule type" value="Genomic_DNA"/>
</dbReference>
<gene>
    <name evidence="1" type="ORF">B277_12101</name>
    <name evidence="2" type="ORF">CWN80_01850</name>
</gene>
<dbReference type="Proteomes" id="UP000004474">
    <property type="component" value="Unassembled WGS sequence"/>
</dbReference>
<keyword evidence="4" id="KW-1185">Reference proteome</keyword>
<evidence type="ECO:0000313" key="2">
    <source>
        <dbReference type="EMBL" id="RWU85734.1"/>
    </source>
</evidence>
<dbReference type="eggNOG" id="COG1192">
    <property type="taxonomic scope" value="Bacteria"/>
</dbReference>
<evidence type="ECO:0000313" key="1">
    <source>
        <dbReference type="EMBL" id="EKA60576.1"/>
    </source>
</evidence>
<proteinExistence type="predicted"/>
<reference evidence="2 4" key="1">
    <citation type="journal article" date="2009" name="Int. J. Syst. Evol. Microbiol.">
        <title>Janibacter hoylei sp. nov., Bacillus isronensis sp. nov. and Bacillus aryabhattai sp. nov., isolated from cryotubes used for collecting air from the upper atmosphere.</title>
        <authorList>
            <person name="Shivaji S."/>
            <person name="Chaturvedi P."/>
            <person name="Begum Z."/>
            <person name="Pindi P.K."/>
            <person name="Manorama R."/>
            <person name="Padmanaban D.A."/>
            <person name="Shouche Y.S."/>
            <person name="Pawar S."/>
            <person name="Vaishampayan P."/>
            <person name="Dutt C.B."/>
            <person name="Datta G.N."/>
            <person name="Manchanda R.K."/>
            <person name="Rao U.R."/>
            <person name="Bhargava P.M."/>
            <person name="Narlikar J.V."/>
        </authorList>
    </citation>
    <scope>NUCLEOTIDE SEQUENCE [LARGE SCALE GENOMIC DNA]</scope>
    <source>
        <strain evidence="2 4">PVAS-1</strain>
    </source>
</reference>
<evidence type="ECO:0000313" key="3">
    <source>
        <dbReference type="Proteomes" id="UP000004474"/>
    </source>
</evidence>
<protein>
    <recommendedName>
        <fullName evidence="5">ParA family protein</fullName>
    </recommendedName>
</protein>
<dbReference type="InterPro" id="IPR027417">
    <property type="entry name" value="P-loop_NTPase"/>
</dbReference>
<dbReference type="STRING" id="1210046.B277_12101"/>